<feature type="domain" description="HTH luxR-type" evidence="1">
    <location>
        <begin position="262"/>
        <end position="319"/>
    </location>
</feature>
<organism evidence="2 3">
    <name type="scientific">Kribbella kalugense</name>
    <dbReference type="NCBI Taxonomy" id="2512221"/>
    <lineage>
        <taxon>Bacteria</taxon>
        <taxon>Bacillati</taxon>
        <taxon>Actinomycetota</taxon>
        <taxon>Actinomycetes</taxon>
        <taxon>Propionibacteriales</taxon>
        <taxon>Kribbellaceae</taxon>
        <taxon>Kribbella</taxon>
    </lineage>
</organism>
<comment type="caution">
    <text evidence="2">The sequence shown here is derived from an EMBL/GenBank/DDBJ whole genome shotgun (WGS) entry which is preliminary data.</text>
</comment>
<protein>
    <submittedName>
        <fullName evidence="2">Homeodomain-like domain-containing protein</fullName>
    </submittedName>
</protein>
<dbReference type="GO" id="GO:0003677">
    <property type="term" value="F:DNA binding"/>
    <property type="evidence" value="ECO:0007669"/>
    <property type="project" value="UniProtKB-KW"/>
</dbReference>
<dbReference type="EMBL" id="SODF01000002">
    <property type="protein sequence ID" value="TDW18807.1"/>
    <property type="molecule type" value="Genomic_DNA"/>
</dbReference>
<dbReference type="InterPro" id="IPR016032">
    <property type="entry name" value="Sig_transdc_resp-reg_C-effctor"/>
</dbReference>
<dbReference type="GO" id="GO:0006355">
    <property type="term" value="P:regulation of DNA-templated transcription"/>
    <property type="evidence" value="ECO:0007669"/>
    <property type="project" value="InterPro"/>
</dbReference>
<keyword evidence="2" id="KW-0238">DNA-binding</keyword>
<gene>
    <name evidence="2" type="ORF">EV650_5403</name>
</gene>
<dbReference type="SUPFAM" id="SSF46894">
    <property type="entry name" value="C-terminal effector domain of the bipartite response regulators"/>
    <property type="match status" value="1"/>
</dbReference>
<dbReference type="OrthoDB" id="3728246at2"/>
<dbReference type="Proteomes" id="UP000295447">
    <property type="component" value="Unassembled WGS sequence"/>
</dbReference>
<dbReference type="PRINTS" id="PR00038">
    <property type="entry name" value="HTHLUXR"/>
</dbReference>
<keyword evidence="2" id="KW-0371">Homeobox</keyword>
<reference evidence="2 3" key="1">
    <citation type="submission" date="2019-03" db="EMBL/GenBank/DDBJ databases">
        <title>Genomic Encyclopedia of Type Strains, Phase III (KMG-III): the genomes of soil and plant-associated and newly described type strains.</title>
        <authorList>
            <person name="Whitman W."/>
        </authorList>
    </citation>
    <scope>NUCLEOTIDE SEQUENCE [LARGE SCALE GENOMIC DNA]</scope>
    <source>
        <strain evidence="2 3">VKM Ac-2570</strain>
    </source>
</reference>
<evidence type="ECO:0000313" key="3">
    <source>
        <dbReference type="Proteomes" id="UP000295447"/>
    </source>
</evidence>
<dbReference type="InterPro" id="IPR036388">
    <property type="entry name" value="WH-like_DNA-bd_sf"/>
</dbReference>
<dbReference type="SMART" id="SM00421">
    <property type="entry name" value="HTH_LUXR"/>
    <property type="match status" value="1"/>
</dbReference>
<dbReference type="InterPro" id="IPR036390">
    <property type="entry name" value="WH_DNA-bd_sf"/>
</dbReference>
<dbReference type="SUPFAM" id="SSF46785">
    <property type="entry name" value="Winged helix' DNA-binding domain"/>
    <property type="match status" value="1"/>
</dbReference>
<sequence length="326" mass="36716">MFESYGLTERRLAVYRALLQEPELAKGSRLPDLAGQLGLSQKELTQDLDKLRELGFLAPNWANLEEYPLDPAVAFERLTAQRQEEIDGLSHQLRAEQLRAGVFISDYGNFLTEKSAGDVEIFEGSERANQRMQRFQPTKSIWGLLVADALLRSDFENSPDRAHLDRGVEIRYLFPESFFRKAGVNHFIQRMIEFGGKVRITPSVPFRLIIFDNDAAVMGIDPEDSSIGAVVHHSNAVVRLATEIFQQLWRTARDPFDTPVEPHGISAQDSELLRLLVQGATDEEVARRLGVSMRTVRRIVAKLGEQVGASGRFELGVRAAQRGWVD</sequence>
<dbReference type="PANTHER" id="PTHR34293:SF1">
    <property type="entry name" value="HTH-TYPE TRANSCRIPTIONAL REGULATOR TRMBL2"/>
    <property type="match status" value="1"/>
</dbReference>
<dbReference type="AlphaFoldDB" id="A0A4R7ZLU9"/>
<dbReference type="Gene3D" id="1.10.10.10">
    <property type="entry name" value="Winged helix-like DNA-binding domain superfamily/Winged helix DNA-binding domain"/>
    <property type="match status" value="1"/>
</dbReference>
<dbReference type="RefSeq" id="WP_134121743.1">
    <property type="nucleotide sequence ID" value="NZ_SODF01000002.1"/>
</dbReference>
<name>A0A4R7ZLU9_9ACTN</name>
<dbReference type="PANTHER" id="PTHR34293">
    <property type="entry name" value="HTH-TYPE TRANSCRIPTIONAL REGULATOR TRMBL2"/>
    <property type="match status" value="1"/>
</dbReference>
<evidence type="ECO:0000313" key="2">
    <source>
        <dbReference type="EMBL" id="TDW18807.1"/>
    </source>
</evidence>
<dbReference type="InterPro" id="IPR000792">
    <property type="entry name" value="Tscrpt_reg_LuxR_C"/>
</dbReference>
<proteinExistence type="predicted"/>
<evidence type="ECO:0000259" key="1">
    <source>
        <dbReference type="SMART" id="SM00421"/>
    </source>
</evidence>
<dbReference type="InterPro" id="IPR051797">
    <property type="entry name" value="TrmB-like"/>
</dbReference>
<dbReference type="Pfam" id="PF13384">
    <property type="entry name" value="HTH_23"/>
    <property type="match status" value="1"/>
</dbReference>
<accession>A0A4R7ZLU9</accession>
<keyword evidence="3" id="KW-1185">Reference proteome</keyword>